<feature type="compositionally biased region" description="Basic and acidic residues" evidence="1">
    <location>
        <begin position="157"/>
        <end position="170"/>
    </location>
</feature>
<evidence type="ECO:0000313" key="4">
    <source>
        <dbReference type="EMBL" id="SBT20497.1"/>
    </source>
</evidence>
<dbReference type="Pfam" id="PF00498">
    <property type="entry name" value="FHA"/>
    <property type="match status" value="1"/>
</dbReference>
<evidence type="ECO:0000313" key="3">
    <source>
        <dbReference type="EMBL" id="SBT16781.1"/>
    </source>
</evidence>
<dbReference type="SUPFAM" id="SSF49879">
    <property type="entry name" value="SMAD/FHA domain"/>
    <property type="match status" value="1"/>
</dbReference>
<dbReference type="SMART" id="SM00240">
    <property type="entry name" value="FHA"/>
    <property type="match status" value="1"/>
</dbReference>
<feature type="region of interest" description="Disordered" evidence="1">
    <location>
        <begin position="284"/>
        <end position="329"/>
    </location>
</feature>
<dbReference type="AlphaFoldDB" id="A0A1C3JNN0"/>
<dbReference type="InterPro" id="IPR017735">
    <property type="entry name" value="T6SS_FHA"/>
</dbReference>
<reference evidence="3 6" key="2">
    <citation type="submission" date="2016-06" db="EMBL/GenBank/DDBJ databases">
        <authorList>
            <person name="Kjaerup R.B."/>
            <person name="Dalgaard T.S."/>
            <person name="Juul-Madsen H.R."/>
        </authorList>
    </citation>
    <scope>NUCLEOTIDE SEQUENCE [LARGE SCALE GENOMIC DNA]</scope>
    <source>
        <strain evidence="3 6">CECT 5115</strain>
    </source>
</reference>
<dbReference type="EMBL" id="FLRA01000003">
    <property type="protein sequence ID" value="SBT16781.1"/>
    <property type="molecule type" value="Genomic_DNA"/>
</dbReference>
<name>A0A1C3JNN0_9GAMM</name>
<dbReference type="OrthoDB" id="273564at2"/>
<dbReference type="Pfam" id="PF20232">
    <property type="entry name" value="T6SS_FHA_C"/>
    <property type="match status" value="1"/>
</dbReference>
<feature type="region of interest" description="Disordered" evidence="1">
    <location>
        <begin position="248"/>
        <end position="268"/>
    </location>
</feature>
<dbReference type="NCBIfam" id="TIGR03354">
    <property type="entry name" value="VI_FHA"/>
    <property type="match status" value="1"/>
</dbReference>
<feature type="region of interest" description="Disordered" evidence="1">
    <location>
        <begin position="157"/>
        <end position="191"/>
    </location>
</feature>
<feature type="region of interest" description="Disordered" evidence="1">
    <location>
        <begin position="209"/>
        <end position="236"/>
    </location>
</feature>
<dbReference type="Proteomes" id="UP000092840">
    <property type="component" value="Unassembled WGS sequence"/>
</dbReference>
<protein>
    <submittedName>
        <fullName evidence="3">FHA domain protein</fullName>
    </submittedName>
</protein>
<feature type="compositionally biased region" description="Basic and acidic residues" evidence="1">
    <location>
        <begin position="217"/>
        <end position="235"/>
    </location>
</feature>
<dbReference type="EMBL" id="FLRB01000006">
    <property type="protein sequence ID" value="SBT20497.1"/>
    <property type="molecule type" value="Genomic_DNA"/>
</dbReference>
<dbReference type="InterPro" id="IPR008984">
    <property type="entry name" value="SMAD_FHA_dom_sf"/>
</dbReference>
<dbReference type="Gene3D" id="2.60.200.20">
    <property type="match status" value="1"/>
</dbReference>
<accession>A0A1C3JNN0</accession>
<organism evidence="3 6">
    <name type="scientific">Marinomonas gallaica</name>
    <dbReference type="NCBI Taxonomy" id="1806667"/>
    <lineage>
        <taxon>Bacteria</taxon>
        <taxon>Pseudomonadati</taxon>
        <taxon>Pseudomonadota</taxon>
        <taxon>Gammaproteobacteria</taxon>
        <taxon>Oceanospirillales</taxon>
        <taxon>Oceanospirillaceae</taxon>
        <taxon>Marinomonas</taxon>
    </lineage>
</organism>
<evidence type="ECO:0000313" key="6">
    <source>
        <dbReference type="Proteomes" id="UP000092871"/>
    </source>
</evidence>
<dbReference type="CDD" id="cd00060">
    <property type="entry name" value="FHA"/>
    <property type="match status" value="1"/>
</dbReference>
<feature type="domain" description="FHA" evidence="2">
    <location>
        <begin position="27"/>
        <end position="77"/>
    </location>
</feature>
<feature type="compositionally biased region" description="Polar residues" evidence="1">
    <location>
        <begin position="311"/>
        <end position="329"/>
    </location>
</feature>
<sequence>MDLKLTAHQGKELLGNRASVLVDADVYSIGRGNDNSWVLPDPRLHISNKHCVIHRKNNEFHLTDISTNGVYLNGSSDPLGRGRSQVLKQGDVLVIGEYTVYADMIGSDAYSESLAETPTHQELDQSAIIAEAMQEAESRDMKSASVSDVVRDVLTHTDPVKADQDSHKTAVSELVNSSAAPASTLSPDPTISELLRPIAPEKAYYVPPKVQSTAQSDQKHDTETPHAEDNSHDAIPDNWLDLVAGNESETAPVHEEMSQAAASVVQAERGEVTSQASVMTKQELGSFENVASPAQTDTPPKAEPYVIKPTSKPSVQAAAQSTPVSQETPENNDLFELMMKEAGLPEHLYKGKDHTEMALQIGRMLRQFAQGTTETLATRNMVKSEFRLQQTMIRPVDNNPLKLSPSGDEALKVMLMADSAAYLPAENAIQEGFKDIQAHQLAMMSGIQGAFSHLLNRFDPQKLVQKFDARPRYNKGLLARGKTDYWREYQDYYQDICTMMEDEFQDLFSNEFGKAYESQLRKLR</sequence>
<proteinExistence type="predicted"/>
<evidence type="ECO:0000259" key="2">
    <source>
        <dbReference type="PROSITE" id="PS50006"/>
    </source>
</evidence>
<dbReference type="Proteomes" id="UP000092871">
    <property type="component" value="Unassembled WGS sequence"/>
</dbReference>
<gene>
    <name evidence="3" type="ORF">MGA5115_00865</name>
    <name evidence="4" type="ORF">MGA5116_01083</name>
</gene>
<keyword evidence="5" id="KW-1185">Reference proteome</keyword>
<reference evidence="4 5" key="1">
    <citation type="submission" date="2016-06" db="EMBL/GenBank/DDBJ databases">
        <authorList>
            <person name="Rodrigo-Torres L."/>
            <person name="Arahal D.R."/>
        </authorList>
    </citation>
    <scope>NUCLEOTIDE SEQUENCE [LARGE SCALE GENOMIC DNA]</scope>
    <source>
        <strain evidence="4 5">CECT 5116</strain>
    </source>
</reference>
<dbReference type="InterPro" id="IPR000253">
    <property type="entry name" value="FHA_dom"/>
</dbReference>
<dbReference type="PROSITE" id="PS50006">
    <property type="entry name" value="FHA_DOMAIN"/>
    <property type="match status" value="1"/>
</dbReference>
<evidence type="ECO:0000256" key="1">
    <source>
        <dbReference type="SAM" id="MobiDB-lite"/>
    </source>
</evidence>
<dbReference type="InterPro" id="IPR046883">
    <property type="entry name" value="T6SS_FHA_C"/>
</dbReference>
<dbReference type="RefSeq" id="WP_067032388.1">
    <property type="nucleotide sequence ID" value="NZ_FLRA01000003.1"/>
</dbReference>
<feature type="compositionally biased region" description="Polar residues" evidence="1">
    <location>
        <begin position="174"/>
        <end position="189"/>
    </location>
</feature>
<evidence type="ECO:0000313" key="5">
    <source>
        <dbReference type="Proteomes" id="UP000092840"/>
    </source>
</evidence>